<keyword evidence="3" id="KW-1185">Reference proteome</keyword>
<name>A0A1M6NYM0_9FIRM</name>
<dbReference type="InterPro" id="IPR014509">
    <property type="entry name" value="YjdF-like"/>
</dbReference>
<keyword evidence="1" id="KW-1133">Transmembrane helix</keyword>
<dbReference type="RefSeq" id="WP_073274414.1">
    <property type="nucleotide sequence ID" value="NZ_FRAC01000008.1"/>
</dbReference>
<proteinExistence type="predicted"/>
<feature type="transmembrane region" description="Helical" evidence="1">
    <location>
        <begin position="143"/>
        <end position="161"/>
    </location>
</feature>
<dbReference type="Proteomes" id="UP000184386">
    <property type="component" value="Unassembled WGS sequence"/>
</dbReference>
<organism evidence="2 3">
    <name type="scientific">Anaerocolumna jejuensis DSM 15929</name>
    <dbReference type="NCBI Taxonomy" id="1121322"/>
    <lineage>
        <taxon>Bacteria</taxon>
        <taxon>Bacillati</taxon>
        <taxon>Bacillota</taxon>
        <taxon>Clostridia</taxon>
        <taxon>Lachnospirales</taxon>
        <taxon>Lachnospiraceae</taxon>
        <taxon>Anaerocolumna</taxon>
    </lineage>
</organism>
<feature type="transmembrane region" description="Helical" evidence="1">
    <location>
        <begin position="114"/>
        <end position="131"/>
    </location>
</feature>
<gene>
    <name evidence="2" type="ORF">SAMN02745136_01514</name>
</gene>
<accession>A0A1M6NYM0</accession>
<evidence type="ECO:0008006" key="4">
    <source>
        <dbReference type="Google" id="ProtNLM"/>
    </source>
</evidence>
<feature type="transmembrane region" description="Helical" evidence="1">
    <location>
        <begin position="51"/>
        <end position="68"/>
    </location>
</feature>
<dbReference type="AlphaFoldDB" id="A0A1M6NYM0"/>
<keyword evidence="1" id="KW-0812">Transmembrane</keyword>
<dbReference type="Pfam" id="PF09997">
    <property type="entry name" value="DUF2238"/>
    <property type="match status" value="1"/>
</dbReference>
<protein>
    <recommendedName>
        <fullName evidence="4">Membrane-spanning protein</fullName>
    </recommendedName>
</protein>
<dbReference type="STRING" id="1121322.SAMN02745136_01514"/>
<reference evidence="2 3" key="1">
    <citation type="submission" date="2016-11" db="EMBL/GenBank/DDBJ databases">
        <authorList>
            <person name="Jaros S."/>
            <person name="Januszkiewicz K."/>
            <person name="Wedrychowicz H."/>
        </authorList>
    </citation>
    <scope>NUCLEOTIDE SEQUENCE [LARGE SCALE GENOMIC DNA]</scope>
    <source>
        <strain evidence="2 3">DSM 15929</strain>
    </source>
</reference>
<feature type="transmembrane region" description="Helical" evidence="1">
    <location>
        <begin position="75"/>
        <end position="94"/>
    </location>
</feature>
<dbReference type="OrthoDB" id="4966203at2"/>
<sequence length="251" mass="28382">MKGTHPNIIKDILSAQLAKPGGKLSAAICFLLNIFVAAAMLVSVFQGDTRHVLACLKVLILLMIPWLVEWKLKIELSTVFITGVQVFMYAAIILGELDSYYLKYPFWDNMLHTISGFLCAYVGFMLVKLIFGQKIDSKAYINPIYIAVFAFCLSMTISVMWEFYEFGMDSLCNRDMQKDTIIHTIKSVKLNQEEHSLTVLKDVTNVTIDGTNYNLGGYLDIGLYDTMGDLFFNLVGTFVFCTIGYFDIKKD</sequence>
<dbReference type="EMBL" id="FRAC01000008">
    <property type="protein sequence ID" value="SHK00738.1"/>
    <property type="molecule type" value="Genomic_DNA"/>
</dbReference>
<feature type="transmembrane region" description="Helical" evidence="1">
    <location>
        <begin position="230"/>
        <end position="248"/>
    </location>
</feature>
<evidence type="ECO:0000313" key="2">
    <source>
        <dbReference type="EMBL" id="SHK00738.1"/>
    </source>
</evidence>
<evidence type="ECO:0000313" key="3">
    <source>
        <dbReference type="Proteomes" id="UP000184386"/>
    </source>
</evidence>
<keyword evidence="1" id="KW-0472">Membrane</keyword>
<feature type="transmembrane region" description="Helical" evidence="1">
    <location>
        <begin position="24"/>
        <end position="45"/>
    </location>
</feature>
<evidence type="ECO:0000256" key="1">
    <source>
        <dbReference type="SAM" id="Phobius"/>
    </source>
</evidence>